<evidence type="ECO:0000313" key="3">
    <source>
        <dbReference type="Proteomes" id="UP001189429"/>
    </source>
</evidence>
<feature type="region of interest" description="Disordered" evidence="1">
    <location>
        <begin position="238"/>
        <end position="296"/>
    </location>
</feature>
<feature type="non-terminal residue" evidence="2">
    <location>
        <position position="1"/>
    </location>
</feature>
<gene>
    <name evidence="2" type="ORF">PCOR1329_LOCUS4469</name>
</gene>
<evidence type="ECO:0000313" key="2">
    <source>
        <dbReference type="EMBL" id="CAK0794494.1"/>
    </source>
</evidence>
<keyword evidence="3" id="KW-1185">Reference proteome</keyword>
<evidence type="ECO:0000256" key="1">
    <source>
        <dbReference type="SAM" id="MobiDB-lite"/>
    </source>
</evidence>
<dbReference type="Pfam" id="PF00805">
    <property type="entry name" value="Pentapeptide"/>
    <property type="match status" value="2"/>
</dbReference>
<evidence type="ECO:0008006" key="4">
    <source>
        <dbReference type="Google" id="ProtNLM"/>
    </source>
</evidence>
<feature type="non-terminal residue" evidence="2">
    <location>
        <position position="398"/>
    </location>
</feature>
<sequence>VAALYGKSEGVDWERWMLLHRQWLGSSAAERGAWQRWRPLLEQRAAGEAGFRRALEAFVQSHRLSVPGFQEGDLLVRGRLNLCRAGLRGLDLRGAPLAGACLVQADLSGANLDGAHLAGADLTGATLCGARLAGACLAGACLELARLDGAVLDGAACADAVFTRASLRGASLRGCVARGAALKDACLQGAHLQGADLAGCCLRNASLRRARLDQRTHLAGARMRGALLDGARIPPWPVPADGCAEPPSDAPALLGAAAGDEDPAADSLAGPALEPDEAGDEGEPRHAEGDPLLGGPAAARGGAAALEFCRLPGLYSRAPPESSALLAPPEPIADRLVRLEDEMRKEAFAVHGRAADQLLFRVRELSQLSAARLAELQKRLSRQGPRSLPRTLARGGQK</sequence>
<dbReference type="PANTHER" id="PTHR14136:SF17">
    <property type="entry name" value="BTB_POZ DOMAIN-CONTAINING PROTEIN KCTD9"/>
    <property type="match status" value="1"/>
</dbReference>
<dbReference type="InterPro" id="IPR001646">
    <property type="entry name" value="5peptide_repeat"/>
</dbReference>
<organism evidence="2 3">
    <name type="scientific">Prorocentrum cordatum</name>
    <dbReference type="NCBI Taxonomy" id="2364126"/>
    <lineage>
        <taxon>Eukaryota</taxon>
        <taxon>Sar</taxon>
        <taxon>Alveolata</taxon>
        <taxon>Dinophyceae</taxon>
        <taxon>Prorocentrales</taxon>
        <taxon>Prorocentraceae</taxon>
        <taxon>Prorocentrum</taxon>
    </lineage>
</organism>
<name>A0ABN9PQB2_9DINO</name>
<dbReference type="SUPFAM" id="SSF141571">
    <property type="entry name" value="Pentapeptide repeat-like"/>
    <property type="match status" value="1"/>
</dbReference>
<feature type="compositionally biased region" description="Low complexity" evidence="1">
    <location>
        <begin position="246"/>
        <end position="258"/>
    </location>
</feature>
<dbReference type="Proteomes" id="UP001189429">
    <property type="component" value="Unassembled WGS sequence"/>
</dbReference>
<dbReference type="PANTHER" id="PTHR14136">
    <property type="entry name" value="BTB_POZ DOMAIN-CONTAINING PROTEIN KCTD9"/>
    <property type="match status" value="1"/>
</dbReference>
<dbReference type="Gene3D" id="2.160.20.80">
    <property type="entry name" value="E3 ubiquitin-protein ligase SopA"/>
    <property type="match status" value="1"/>
</dbReference>
<dbReference type="InterPro" id="IPR051082">
    <property type="entry name" value="Pentapeptide-BTB/POZ_domain"/>
</dbReference>
<comment type="caution">
    <text evidence="2">The sequence shown here is derived from an EMBL/GenBank/DDBJ whole genome shotgun (WGS) entry which is preliminary data.</text>
</comment>
<protein>
    <recommendedName>
        <fullName evidence="4">Pentapeptide repeat-containing protein</fullName>
    </recommendedName>
</protein>
<reference evidence="2" key="1">
    <citation type="submission" date="2023-10" db="EMBL/GenBank/DDBJ databases">
        <authorList>
            <person name="Chen Y."/>
            <person name="Shah S."/>
            <person name="Dougan E. K."/>
            <person name="Thang M."/>
            <person name="Chan C."/>
        </authorList>
    </citation>
    <scope>NUCLEOTIDE SEQUENCE [LARGE SCALE GENOMIC DNA]</scope>
</reference>
<dbReference type="EMBL" id="CAUYUJ010001154">
    <property type="protein sequence ID" value="CAK0794494.1"/>
    <property type="molecule type" value="Genomic_DNA"/>
</dbReference>
<accession>A0ABN9PQB2</accession>
<proteinExistence type="predicted"/>